<dbReference type="SUPFAM" id="SSF57701">
    <property type="entry name" value="Zn2/Cys6 DNA-binding domain"/>
    <property type="match status" value="1"/>
</dbReference>
<dbReference type="Proteomes" id="UP000176998">
    <property type="component" value="Unassembled WGS sequence"/>
</dbReference>
<evidence type="ECO:0000256" key="8">
    <source>
        <dbReference type="SAM" id="SignalP"/>
    </source>
</evidence>
<dbReference type="Pfam" id="PF04082">
    <property type="entry name" value="Fungal_trans"/>
    <property type="match status" value="1"/>
</dbReference>
<feature type="compositionally biased region" description="Polar residues" evidence="7">
    <location>
        <begin position="765"/>
        <end position="776"/>
    </location>
</feature>
<dbReference type="GO" id="GO:0006351">
    <property type="term" value="P:DNA-templated transcription"/>
    <property type="evidence" value="ECO:0007669"/>
    <property type="project" value="InterPro"/>
</dbReference>
<evidence type="ECO:0000256" key="4">
    <source>
        <dbReference type="ARBA" id="ARBA00023125"/>
    </source>
</evidence>
<comment type="caution">
    <text evidence="10">The sequence shown here is derived from an EMBL/GenBank/DDBJ whole genome shotgun (WGS) entry which is preliminary data.</text>
</comment>
<dbReference type="STRING" id="1209926.A0A1G4AMQ6"/>
<accession>A0A1G4AMQ6</accession>
<dbReference type="GO" id="GO:0008270">
    <property type="term" value="F:zinc ion binding"/>
    <property type="evidence" value="ECO:0007669"/>
    <property type="project" value="InterPro"/>
</dbReference>
<reference evidence="10 11" key="1">
    <citation type="submission" date="2016-09" db="EMBL/GenBank/DDBJ databases">
        <authorList>
            <person name="Capua I."/>
            <person name="De Benedictis P."/>
            <person name="Joannis T."/>
            <person name="Lombin L.H."/>
            <person name="Cattoli G."/>
        </authorList>
    </citation>
    <scope>NUCLEOTIDE SEQUENCE [LARGE SCALE GENOMIC DNA]</scope>
    <source>
        <strain evidence="10 11">IMI 309357</strain>
    </source>
</reference>
<feature type="chain" id="PRO_5009601906" evidence="8">
    <location>
        <begin position="21"/>
        <end position="828"/>
    </location>
</feature>
<keyword evidence="3" id="KW-0805">Transcription regulation</keyword>
<feature type="compositionally biased region" description="Polar residues" evidence="7">
    <location>
        <begin position="282"/>
        <end position="293"/>
    </location>
</feature>
<feature type="compositionally biased region" description="Polar residues" evidence="7">
    <location>
        <begin position="736"/>
        <end position="753"/>
    </location>
</feature>
<keyword evidence="2" id="KW-0862">Zinc</keyword>
<feature type="region of interest" description="Disordered" evidence="7">
    <location>
        <begin position="135"/>
        <end position="261"/>
    </location>
</feature>
<dbReference type="CDD" id="cd12148">
    <property type="entry name" value="fungal_TF_MHR"/>
    <property type="match status" value="1"/>
</dbReference>
<feature type="signal peptide" evidence="8">
    <location>
        <begin position="1"/>
        <end position="20"/>
    </location>
</feature>
<keyword evidence="5" id="KW-0804">Transcription</keyword>
<feature type="compositionally biased region" description="Low complexity" evidence="7">
    <location>
        <begin position="162"/>
        <end position="181"/>
    </location>
</feature>
<dbReference type="InterPro" id="IPR001138">
    <property type="entry name" value="Zn2Cys6_DnaBD"/>
</dbReference>
<feature type="compositionally biased region" description="Polar residues" evidence="7">
    <location>
        <begin position="235"/>
        <end position="252"/>
    </location>
</feature>
<dbReference type="InterPro" id="IPR036864">
    <property type="entry name" value="Zn2-C6_fun-type_DNA-bd_sf"/>
</dbReference>
<evidence type="ECO:0000256" key="6">
    <source>
        <dbReference type="ARBA" id="ARBA00023242"/>
    </source>
</evidence>
<dbReference type="InterPro" id="IPR007219">
    <property type="entry name" value="XnlR_reg_dom"/>
</dbReference>
<evidence type="ECO:0000256" key="1">
    <source>
        <dbReference type="ARBA" id="ARBA00022723"/>
    </source>
</evidence>
<dbReference type="PANTHER" id="PTHR47171:SF6">
    <property type="entry name" value="SPECIFIC TRANSCRIPTION FACTOR, PUTATIVE (AFU_ORTHOLOGUE AFUA_2G06130)-RELATED"/>
    <property type="match status" value="1"/>
</dbReference>
<proteinExistence type="predicted"/>
<dbReference type="OrthoDB" id="10031947at2759"/>
<gene>
    <name evidence="10" type="ORF">CORC01_14338</name>
</gene>
<dbReference type="InterPro" id="IPR052073">
    <property type="entry name" value="Amide_Lactam_Regulators"/>
</dbReference>
<dbReference type="CDD" id="cd00067">
    <property type="entry name" value="GAL4"/>
    <property type="match status" value="1"/>
</dbReference>
<name>A0A1G4AMQ6_9PEZI</name>
<dbReference type="EMBL" id="MJBS01000272">
    <property type="protein sequence ID" value="OHE90365.1"/>
    <property type="molecule type" value="Genomic_DNA"/>
</dbReference>
<keyword evidence="11" id="KW-1185">Reference proteome</keyword>
<evidence type="ECO:0000256" key="3">
    <source>
        <dbReference type="ARBA" id="ARBA00023015"/>
    </source>
</evidence>
<evidence type="ECO:0000256" key="5">
    <source>
        <dbReference type="ARBA" id="ARBA00023163"/>
    </source>
</evidence>
<keyword evidence="1" id="KW-0479">Metal-binding</keyword>
<feature type="region of interest" description="Disordered" evidence="7">
    <location>
        <begin position="736"/>
        <end position="788"/>
    </location>
</feature>
<evidence type="ECO:0000313" key="10">
    <source>
        <dbReference type="EMBL" id="OHE90365.1"/>
    </source>
</evidence>
<dbReference type="PANTHER" id="PTHR47171">
    <property type="entry name" value="FARA-RELATED"/>
    <property type="match status" value="1"/>
</dbReference>
<evidence type="ECO:0000313" key="11">
    <source>
        <dbReference type="Proteomes" id="UP000176998"/>
    </source>
</evidence>
<dbReference type="GO" id="GO:0003677">
    <property type="term" value="F:DNA binding"/>
    <property type="evidence" value="ECO:0007669"/>
    <property type="project" value="UniProtKB-KW"/>
</dbReference>
<organism evidence="10 11">
    <name type="scientific">Colletotrichum orchidophilum</name>
    <dbReference type="NCBI Taxonomy" id="1209926"/>
    <lineage>
        <taxon>Eukaryota</taxon>
        <taxon>Fungi</taxon>
        <taxon>Dikarya</taxon>
        <taxon>Ascomycota</taxon>
        <taxon>Pezizomycotina</taxon>
        <taxon>Sordariomycetes</taxon>
        <taxon>Hypocreomycetidae</taxon>
        <taxon>Glomerellales</taxon>
        <taxon>Glomerellaceae</taxon>
        <taxon>Colletotrichum</taxon>
    </lineage>
</organism>
<dbReference type="AlphaFoldDB" id="A0A1G4AMQ6"/>
<protein>
    <submittedName>
        <fullName evidence="10">Fungal specific transcription factor domain-containing protein</fullName>
    </submittedName>
</protein>
<evidence type="ECO:0000256" key="2">
    <source>
        <dbReference type="ARBA" id="ARBA00022833"/>
    </source>
</evidence>
<dbReference type="GO" id="GO:0000981">
    <property type="term" value="F:DNA-binding transcription factor activity, RNA polymerase II-specific"/>
    <property type="evidence" value="ECO:0007669"/>
    <property type="project" value="InterPro"/>
</dbReference>
<keyword evidence="8" id="KW-0732">Signal</keyword>
<feature type="domain" description="Xylanolytic transcriptional activator regulatory" evidence="9">
    <location>
        <begin position="408"/>
        <end position="539"/>
    </location>
</feature>
<feature type="region of interest" description="Disordered" evidence="7">
    <location>
        <begin position="282"/>
        <end position="320"/>
    </location>
</feature>
<dbReference type="GeneID" id="34567459"/>
<evidence type="ECO:0000256" key="7">
    <source>
        <dbReference type="SAM" id="MobiDB-lite"/>
    </source>
</evidence>
<dbReference type="RefSeq" id="XP_022467542.1">
    <property type="nucleotide sequence ID" value="XM_022625949.1"/>
</dbReference>
<sequence>MKLTAVLLSASVLFLGSANAYWCTDYGKQAVHLSCKALYTWSWRRTSPHLSVIGLSALGFSGHLTSSSRKSLPTAPNRVCRQSAPLHESNPIPTGLLLHAAMLNLKFINTTNVPVPKRKIALHACDTCRRRKKRCWHPLGDGESPPPHAVHWRKRGIPPGLAASAEADSPDDAAATPIDPSLQHSPTTEQAVTTRPRNDISDGDDHDGYDDRTVDSIHVANSEPSVPNPAPPVEQPQSRVKSSETQPNTANTRLGIPSPASPLISVKSPAIQAIGSATHIASTETKVQPIDSDSNNHNDDRFVGDLNPEGAFLADSPAASRGHAESNAVGVWYSRRNKSDSPTPELTSAVSVDHGVHQFLAVLPNKEHYEHLEKIYIRDVHRILPVMNLDILRAPAPTISQVLCKQAICLAAGSNPSAKPYLTLGQDASSPVLVYSEFALRLASAIRTALGLGLVKDRVQAVAIMVILSLYTHFSQDRHLSAELAAQAVSNAQTVGLHLHNPPARSEDPAYLTRLFCCVWAMDQLNAAFHGRPVMIHERDLGRDMEGCIREQDSCFRLFLEIVVLLGRIIDLYRPAAKNTGCVVMEDFPSFDSLVDKAQALGVESRLLASMELLYHGISILSCRIPVGSTRSEHLSLAFNRQGLSAIKVTTIFEDFGNSLSHMTFVPYAVSLSLRVAYRELRSHKVPMLTARSRRQLQSTCKILRGMSSMFRSAQVMVDLAEQVIQEIDQVCTNALNEQNGTGSGNAPNSPRQNEAAPHVAPDVGSSTIEDGTNPPNGEPMPVFDPSLLEGPAGFDVFEFFDPGDLNAIDAILGGDAPPGIGPMGSFL</sequence>
<keyword evidence="6" id="KW-0539">Nucleus</keyword>
<keyword evidence="4" id="KW-0238">DNA-binding</keyword>
<feature type="compositionally biased region" description="Polar residues" evidence="7">
    <location>
        <begin position="182"/>
        <end position="195"/>
    </location>
</feature>
<feature type="compositionally biased region" description="Basic and acidic residues" evidence="7">
    <location>
        <begin position="294"/>
        <end position="303"/>
    </location>
</feature>
<evidence type="ECO:0000259" key="9">
    <source>
        <dbReference type="Pfam" id="PF04082"/>
    </source>
</evidence>